<dbReference type="STRING" id="626523.GCWU000342_01152"/>
<keyword evidence="5 6" id="KW-0472">Membrane</keyword>
<keyword evidence="4 6" id="KW-1133">Transmembrane helix</keyword>
<dbReference type="PANTHER" id="PTHR30474:SF1">
    <property type="entry name" value="PEPTIDOGLYCAN GLYCOSYLTRANSFERASE MRDB"/>
    <property type="match status" value="1"/>
</dbReference>
<evidence type="ECO:0000256" key="3">
    <source>
        <dbReference type="ARBA" id="ARBA00022960"/>
    </source>
</evidence>
<name>C4GB51_9FIRM</name>
<dbReference type="RefSeq" id="WP_006906162.1">
    <property type="nucleotide sequence ID" value="NZ_GG665866.1"/>
</dbReference>
<dbReference type="Proteomes" id="UP000003494">
    <property type="component" value="Unassembled WGS sequence"/>
</dbReference>
<dbReference type="PANTHER" id="PTHR30474">
    <property type="entry name" value="CELL CYCLE PROTEIN"/>
    <property type="match status" value="1"/>
</dbReference>
<dbReference type="EMBL" id="ACIP02000002">
    <property type="protein sequence ID" value="EEP28344.1"/>
    <property type="molecule type" value="Genomic_DNA"/>
</dbReference>
<comment type="caution">
    <text evidence="7">The sequence shown here is derived from an EMBL/GenBank/DDBJ whole genome shotgun (WGS) entry which is preliminary data.</text>
</comment>
<protein>
    <submittedName>
        <fullName evidence="7">Rod shape-determining protein RodA</fullName>
    </submittedName>
</protein>
<dbReference type="InterPro" id="IPR001182">
    <property type="entry name" value="FtsW/RodA"/>
</dbReference>
<accession>C4GB51</accession>
<dbReference type="Pfam" id="PF01098">
    <property type="entry name" value="FTSW_RODA_SPOVE"/>
    <property type="match status" value="1"/>
</dbReference>
<dbReference type="eggNOG" id="COG0772">
    <property type="taxonomic scope" value="Bacteria"/>
</dbReference>
<gene>
    <name evidence="7" type="ORF">GCWU000342_01152</name>
</gene>
<reference evidence="7" key="1">
    <citation type="submission" date="2009-04" db="EMBL/GenBank/DDBJ databases">
        <authorList>
            <person name="Weinstock G."/>
            <person name="Sodergren E."/>
            <person name="Clifton S."/>
            <person name="Fulton L."/>
            <person name="Fulton B."/>
            <person name="Courtney L."/>
            <person name="Fronick C."/>
            <person name="Harrison M."/>
            <person name="Strong C."/>
            <person name="Farmer C."/>
            <person name="Delahaunty K."/>
            <person name="Markovic C."/>
            <person name="Hall O."/>
            <person name="Minx P."/>
            <person name="Tomlinson C."/>
            <person name="Mitreva M."/>
            <person name="Nelson J."/>
            <person name="Hou S."/>
            <person name="Wollam A."/>
            <person name="Pepin K.H."/>
            <person name="Johnson M."/>
            <person name="Bhonagiri V."/>
            <person name="Nash W.E."/>
            <person name="Warren W."/>
            <person name="Chinwalla A."/>
            <person name="Mardis E.R."/>
            <person name="Wilson R.K."/>
        </authorList>
    </citation>
    <scope>NUCLEOTIDE SEQUENCE [LARGE SCALE GENOMIC DNA]</scope>
    <source>
        <strain evidence="7">DSM 14600</strain>
    </source>
</reference>
<dbReference type="GO" id="GO:0005886">
    <property type="term" value="C:plasma membrane"/>
    <property type="evidence" value="ECO:0007669"/>
    <property type="project" value="TreeGrafter"/>
</dbReference>
<feature type="transmembrane region" description="Helical" evidence="6">
    <location>
        <begin position="158"/>
        <end position="175"/>
    </location>
</feature>
<dbReference type="GO" id="GO:0032153">
    <property type="term" value="C:cell division site"/>
    <property type="evidence" value="ECO:0007669"/>
    <property type="project" value="TreeGrafter"/>
</dbReference>
<feature type="transmembrane region" description="Helical" evidence="6">
    <location>
        <begin position="348"/>
        <end position="368"/>
    </location>
</feature>
<organism evidence="7 8">
    <name type="scientific">Shuttleworthella satelles DSM 14600</name>
    <dbReference type="NCBI Taxonomy" id="626523"/>
    <lineage>
        <taxon>Bacteria</taxon>
        <taxon>Bacillati</taxon>
        <taxon>Bacillota</taxon>
        <taxon>Clostridia</taxon>
        <taxon>Lachnospirales</taxon>
        <taxon>Lachnospiraceae</taxon>
        <taxon>Shuttleworthella</taxon>
    </lineage>
</organism>
<feature type="transmembrane region" description="Helical" evidence="6">
    <location>
        <begin position="182"/>
        <end position="200"/>
    </location>
</feature>
<feature type="transmembrane region" description="Helical" evidence="6">
    <location>
        <begin position="311"/>
        <end position="336"/>
    </location>
</feature>
<feature type="transmembrane region" description="Helical" evidence="6">
    <location>
        <begin position="279"/>
        <end position="299"/>
    </location>
</feature>
<comment type="subcellular location">
    <subcellularLocation>
        <location evidence="1">Membrane</location>
        <topology evidence="1">Multi-pass membrane protein</topology>
    </subcellularLocation>
</comment>
<keyword evidence="8" id="KW-1185">Reference proteome</keyword>
<evidence type="ECO:0000313" key="7">
    <source>
        <dbReference type="EMBL" id="EEP28344.1"/>
    </source>
</evidence>
<feature type="transmembrane region" description="Helical" evidence="6">
    <location>
        <begin position="14"/>
        <end position="33"/>
    </location>
</feature>
<dbReference type="HOGENOM" id="CLU_029243_2_1_9"/>
<keyword evidence="3" id="KW-0133">Cell shape</keyword>
<feature type="transmembrane region" description="Helical" evidence="6">
    <location>
        <begin position="72"/>
        <end position="91"/>
    </location>
</feature>
<evidence type="ECO:0000313" key="8">
    <source>
        <dbReference type="Proteomes" id="UP000003494"/>
    </source>
</evidence>
<evidence type="ECO:0000256" key="5">
    <source>
        <dbReference type="ARBA" id="ARBA00023136"/>
    </source>
</evidence>
<sequence length="379" mass="41868">MFSNFFRNYRFRDYNFRLLISVVALTVIGIFVIASANPDFFSKQLLGLGLGLLVMLVISLVDYDFLLNFSRIYYLLTCLSLLAVFFFGKTTGGATRWIRLKGFQFQPSELAKVLLVLYFAKYLSDHTEDINEGRRLFITCLLAAVPLILIVREPDLSTTIVTFLIIVSMLFIAGLSRKIVATALGVTVPAITLLIFFIYWRGPALAAKAGYQLKRILAWLRPNEFPESSYQQQNSIMAIASGIFWGKGINNTAVDSVKNGNYISEPQTDFIFAVAGEELGFVGSLVIVGLLFFIVYLCFQTGSKAKTLSGKLICVGIGSLIGFQSFVNICVVSGLMPNTGLPLPFVSYGLTSLVTLYFGIGLVLNVGLQSGRRRGGLRF</sequence>
<feature type="transmembrane region" description="Helical" evidence="6">
    <location>
        <begin position="45"/>
        <end position="66"/>
    </location>
</feature>
<evidence type="ECO:0000256" key="1">
    <source>
        <dbReference type="ARBA" id="ARBA00004141"/>
    </source>
</evidence>
<keyword evidence="2 6" id="KW-0812">Transmembrane</keyword>
<evidence type="ECO:0000256" key="6">
    <source>
        <dbReference type="SAM" id="Phobius"/>
    </source>
</evidence>
<evidence type="ECO:0000256" key="4">
    <source>
        <dbReference type="ARBA" id="ARBA00022989"/>
    </source>
</evidence>
<proteinExistence type="predicted"/>
<evidence type="ECO:0000256" key="2">
    <source>
        <dbReference type="ARBA" id="ARBA00022692"/>
    </source>
</evidence>
<dbReference type="GO" id="GO:0015648">
    <property type="term" value="F:lipid-linked peptidoglycan transporter activity"/>
    <property type="evidence" value="ECO:0007669"/>
    <property type="project" value="TreeGrafter"/>
</dbReference>
<dbReference type="GO" id="GO:0008360">
    <property type="term" value="P:regulation of cell shape"/>
    <property type="evidence" value="ECO:0007669"/>
    <property type="project" value="UniProtKB-KW"/>
</dbReference>
<dbReference type="GO" id="GO:0051301">
    <property type="term" value="P:cell division"/>
    <property type="evidence" value="ECO:0007669"/>
    <property type="project" value="InterPro"/>
</dbReference>
<dbReference type="AlphaFoldDB" id="C4GB51"/>